<keyword evidence="2" id="KW-1185">Reference proteome</keyword>
<reference evidence="1 2" key="1">
    <citation type="submission" date="2023-03" db="EMBL/GenBank/DDBJ databases">
        <title>WGS of Gossypium arboreum.</title>
        <authorList>
            <person name="Yu D."/>
        </authorList>
    </citation>
    <scope>NUCLEOTIDE SEQUENCE [LARGE SCALE GENOMIC DNA]</scope>
    <source>
        <tissue evidence="1">Leaf</tissue>
    </source>
</reference>
<sequence length="218" mass="25455">MHLEKGFTLKESNYRDFMVHIRQVAKTLNWELFCEKRPSMDEELVLEFCMNLTSSEMKEVPAHGIKFFELPDFENDEYSTLMSNIKPENLQEILEELTVQGSTSTVSKQEIHTCRREYLTPLAKTIDVGKIILREIQNCAVKRSGPAHFPFTITILCLKAEILANVKKKGYSQGTITDWELHRVTETQFYSNELKEVRNLRTLMKKIPRCNHLKSLIR</sequence>
<comment type="caution">
    <text evidence="1">The sequence shown here is derived from an EMBL/GenBank/DDBJ whole genome shotgun (WGS) entry which is preliminary data.</text>
</comment>
<gene>
    <name evidence="1" type="ORF">PVK06_005646</name>
</gene>
<dbReference type="EMBL" id="JARKNE010000002">
    <property type="protein sequence ID" value="KAK5843200.1"/>
    <property type="molecule type" value="Genomic_DNA"/>
</dbReference>
<protein>
    <submittedName>
        <fullName evidence="1">Uncharacterized protein</fullName>
    </submittedName>
</protein>
<evidence type="ECO:0000313" key="2">
    <source>
        <dbReference type="Proteomes" id="UP001358586"/>
    </source>
</evidence>
<name>A0ABR0QVB8_GOSAR</name>
<proteinExistence type="predicted"/>
<dbReference type="Proteomes" id="UP001358586">
    <property type="component" value="Chromosome 2"/>
</dbReference>
<accession>A0ABR0QVB8</accession>
<evidence type="ECO:0000313" key="1">
    <source>
        <dbReference type="EMBL" id="KAK5843200.1"/>
    </source>
</evidence>
<organism evidence="1 2">
    <name type="scientific">Gossypium arboreum</name>
    <name type="common">Tree cotton</name>
    <name type="synonym">Gossypium nanking</name>
    <dbReference type="NCBI Taxonomy" id="29729"/>
    <lineage>
        <taxon>Eukaryota</taxon>
        <taxon>Viridiplantae</taxon>
        <taxon>Streptophyta</taxon>
        <taxon>Embryophyta</taxon>
        <taxon>Tracheophyta</taxon>
        <taxon>Spermatophyta</taxon>
        <taxon>Magnoliopsida</taxon>
        <taxon>eudicotyledons</taxon>
        <taxon>Gunneridae</taxon>
        <taxon>Pentapetalae</taxon>
        <taxon>rosids</taxon>
        <taxon>malvids</taxon>
        <taxon>Malvales</taxon>
        <taxon>Malvaceae</taxon>
        <taxon>Malvoideae</taxon>
        <taxon>Gossypium</taxon>
    </lineage>
</organism>